<evidence type="ECO:0000256" key="3">
    <source>
        <dbReference type="ARBA" id="ARBA00007931"/>
    </source>
</evidence>
<dbReference type="GO" id="GO:0006508">
    <property type="term" value="P:proteolysis"/>
    <property type="evidence" value="ECO:0007669"/>
    <property type="project" value="UniProtKB-KW"/>
</dbReference>
<dbReference type="InterPro" id="IPR008915">
    <property type="entry name" value="Peptidase_M50"/>
</dbReference>
<dbReference type="PANTHER" id="PTHR39188">
    <property type="entry name" value="MEMBRANE-ASSOCIATED ZINC METALLOPROTEASE M50B"/>
    <property type="match status" value="1"/>
</dbReference>
<feature type="transmembrane region" description="Helical" evidence="12">
    <location>
        <begin position="80"/>
        <end position="98"/>
    </location>
</feature>
<dbReference type="EMBL" id="LNNH01000035">
    <property type="protein sequence ID" value="KWW16216.1"/>
    <property type="molecule type" value="Genomic_DNA"/>
</dbReference>
<evidence type="ECO:0000256" key="7">
    <source>
        <dbReference type="ARBA" id="ARBA00022801"/>
    </source>
</evidence>
<evidence type="ECO:0000256" key="2">
    <source>
        <dbReference type="ARBA" id="ARBA00004141"/>
    </source>
</evidence>
<keyword evidence="8" id="KW-0862">Zinc</keyword>
<gene>
    <name evidence="14" type="ORF">AS888_07370</name>
</gene>
<keyword evidence="4" id="KW-0645">Protease</keyword>
<evidence type="ECO:0000256" key="9">
    <source>
        <dbReference type="ARBA" id="ARBA00022989"/>
    </source>
</evidence>
<keyword evidence="6" id="KW-0479">Metal-binding</keyword>
<organism evidence="14 15">
    <name type="scientific">Peribacillus simplex</name>
    <dbReference type="NCBI Taxonomy" id="1478"/>
    <lineage>
        <taxon>Bacteria</taxon>
        <taxon>Bacillati</taxon>
        <taxon>Bacillota</taxon>
        <taxon>Bacilli</taxon>
        <taxon>Bacillales</taxon>
        <taxon>Bacillaceae</taxon>
        <taxon>Peribacillus</taxon>
    </lineage>
</organism>
<protein>
    <recommendedName>
        <fullName evidence="13">Peptidase M50 domain-containing protein</fullName>
    </recommendedName>
</protein>
<keyword evidence="5 12" id="KW-0812">Transmembrane</keyword>
<feature type="transmembrane region" description="Helical" evidence="12">
    <location>
        <begin position="346"/>
        <end position="366"/>
    </location>
</feature>
<sequence length="378" mass="42928">MKESTLNKGWVSLGAIGLFFLGKIKWLLALLKVAKVGSLLSIFVSLGAYALVYGWKFAAALVYLIYIHEMGHLLAAKRKGIKTSSAIFFPFVGALIALKEEPKNANQEAYLAFGGPLLGTVAFLPAIPLFLVTENPFWLLVITLGAMINLFNLMPVHPLDGGRIVGVISAKLWVVGIIGMVVYMFFRPNPLLILFFILGISKWWNEFRSEITINQRDSVIESNQFGMEQLEEFAAATEEEKIRLVNIWNMELSRLHGKLNKMKSWHIPLFDDDKLKEKQRTEVKLTIYRSLLDAANSNEYQYGPTDFENIGTYERIAATFFKEVQEQTKIRDKEKSYYSSSLKTKVIWFSLYLGLAIFLMLTSLYAGDLMEQYKTSLP</sequence>
<comment type="subcellular location">
    <subcellularLocation>
        <location evidence="2">Membrane</location>
        <topology evidence="2">Multi-pass membrane protein</topology>
    </subcellularLocation>
</comment>
<evidence type="ECO:0000313" key="15">
    <source>
        <dbReference type="Proteomes" id="UP000064189"/>
    </source>
</evidence>
<evidence type="ECO:0000256" key="1">
    <source>
        <dbReference type="ARBA" id="ARBA00001947"/>
    </source>
</evidence>
<evidence type="ECO:0000256" key="11">
    <source>
        <dbReference type="ARBA" id="ARBA00023136"/>
    </source>
</evidence>
<keyword evidence="10" id="KW-0482">Metalloprotease</keyword>
<dbReference type="GO" id="GO:0016020">
    <property type="term" value="C:membrane"/>
    <property type="evidence" value="ECO:0007669"/>
    <property type="project" value="UniProtKB-SubCell"/>
</dbReference>
<evidence type="ECO:0000256" key="4">
    <source>
        <dbReference type="ARBA" id="ARBA00022670"/>
    </source>
</evidence>
<dbReference type="GO" id="GO:0046872">
    <property type="term" value="F:metal ion binding"/>
    <property type="evidence" value="ECO:0007669"/>
    <property type="project" value="UniProtKB-KW"/>
</dbReference>
<evidence type="ECO:0000313" key="14">
    <source>
        <dbReference type="EMBL" id="KWW16216.1"/>
    </source>
</evidence>
<proteinExistence type="inferred from homology"/>
<keyword evidence="15" id="KW-1185">Reference proteome</keyword>
<dbReference type="GO" id="GO:0008237">
    <property type="term" value="F:metallopeptidase activity"/>
    <property type="evidence" value="ECO:0007669"/>
    <property type="project" value="UniProtKB-KW"/>
</dbReference>
<reference evidence="14 15" key="1">
    <citation type="submission" date="2015-11" db="EMBL/GenBank/DDBJ databases">
        <title>Genome Sequence of Bacillus simplex strain VanAntwerpen2.</title>
        <authorList>
            <person name="Couger M.B."/>
        </authorList>
    </citation>
    <scope>NUCLEOTIDE SEQUENCE [LARGE SCALE GENOMIC DNA]</scope>
    <source>
        <strain evidence="14 15">VanAntwerpen02</strain>
    </source>
</reference>
<accession>A0A109MVE9</accession>
<feature type="transmembrane region" description="Helical" evidence="12">
    <location>
        <begin position="43"/>
        <end position="68"/>
    </location>
</feature>
<evidence type="ECO:0000256" key="6">
    <source>
        <dbReference type="ARBA" id="ARBA00022723"/>
    </source>
</evidence>
<dbReference type="Pfam" id="PF02163">
    <property type="entry name" value="Peptidase_M50"/>
    <property type="match status" value="1"/>
</dbReference>
<keyword evidence="11 12" id="KW-0472">Membrane</keyword>
<evidence type="ECO:0000256" key="12">
    <source>
        <dbReference type="SAM" id="Phobius"/>
    </source>
</evidence>
<keyword evidence="7" id="KW-0378">Hydrolase</keyword>
<dbReference type="Proteomes" id="UP000064189">
    <property type="component" value="Unassembled WGS sequence"/>
</dbReference>
<evidence type="ECO:0000259" key="13">
    <source>
        <dbReference type="Pfam" id="PF02163"/>
    </source>
</evidence>
<evidence type="ECO:0000256" key="5">
    <source>
        <dbReference type="ARBA" id="ARBA00022692"/>
    </source>
</evidence>
<feature type="transmembrane region" description="Helical" evidence="12">
    <location>
        <begin position="137"/>
        <end position="157"/>
    </location>
</feature>
<comment type="similarity">
    <text evidence="3">Belongs to the peptidase M50B family.</text>
</comment>
<feature type="transmembrane region" description="Helical" evidence="12">
    <location>
        <begin position="12"/>
        <end position="31"/>
    </location>
</feature>
<evidence type="ECO:0000256" key="8">
    <source>
        <dbReference type="ARBA" id="ARBA00022833"/>
    </source>
</evidence>
<name>A0A109MVE9_9BACI</name>
<evidence type="ECO:0000256" key="10">
    <source>
        <dbReference type="ARBA" id="ARBA00023049"/>
    </source>
</evidence>
<feature type="transmembrane region" description="Helical" evidence="12">
    <location>
        <begin position="110"/>
        <end position="131"/>
    </location>
</feature>
<dbReference type="AlphaFoldDB" id="A0A109MVE9"/>
<comment type="cofactor">
    <cofactor evidence="1">
        <name>Zn(2+)</name>
        <dbReference type="ChEBI" id="CHEBI:29105"/>
    </cofactor>
</comment>
<dbReference type="PANTHER" id="PTHR39188:SF3">
    <property type="entry name" value="STAGE IV SPORULATION PROTEIN FB"/>
    <property type="match status" value="1"/>
</dbReference>
<dbReference type="RefSeq" id="WP_061143421.1">
    <property type="nucleotide sequence ID" value="NZ_LNNH01000035.1"/>
</dbReference>
<feature type="domain" description="Peptidase M50" evidence="13">
    <location>
        <begin position="57"/>
        <end position="130"/>
    </location>
</feature>
<comment type="caution">
    <text evidence="14">The sequence shown here is derived from an EMBL/GenBank/DDBJ whole genome shotgun (WGS) entry which is preliminary data.</text>
</comment>
<dbReference type="CDD" id="cd06160">
    <property type="entry name" value="S2P-M50_like_2"/>
    <property type="match status" value="1"/>
</dbReference>
<keyword evidence="9 12" id="KW-1133">Transmembrane helix</keyword>
<feature type="transmembrane region" description="Helical" evidence="12">
    <location>
        <begin position="164"/>
        <end position="185"/>
    </location>
</feature>